<protein>
    <submittedName>
        <fullName evidence="2">Uncharacterized protein</fullName>
    </submittedName>
</protein>
<dbReference type="AlphaFoldDB" id="A0A7S1V7F7"/>
<gene>
    <name evidence="2" type="ORF">GOCE00092_LOCUS16663</name>
</gene>
<sequence>MKLVATFLAASLVGLVDSAFIPGSLQILRPNRGTRSTLLKALSPQTELDECGCDTAPADETFVSKPLARSTKSGEALRSAVFTDVNGGRVRLGDRMVSGSNVVIFLRHLG</sequence>
<reference evidence="2" key="1">
    <citation type="submission" date="2021-01" db="EMBL/GenBank/DDBJ databases">
        <authorList>
            <person name="Corre E."/>
            <person name="Pelletier E."/>
            <person name="Niang G."/>
            <person name="Scheremetjew M."/>
            <person name="Finn R."/>
            <person name="Kale V."/>
            <person name="Holt S."/>
            <person name="Cochrane G."/>
            <person name="Meng A."/>
            <person name="Brown T."/>
            <person name="Cohen L."/>
        </authorList>
    </citation>
    <scope>NUCLEOTIDE SEQUENCE</scope>
    <source>
        <strain evidence="2">CCMP 410</strain>
    </source>
</reference>
<name>A0A7S1V7F7_9STRA</name>
<proteinExistence type="predicted"/>
<accession>A0A7S1V7F7</accession>
<evidence type="ECO:0000313" key="2">
    <source>
        <dbReference type="EMBL" id="CAD9290494.1"/>
    </source>
</evidence>
<dbReference type="EMBL" id="HBGK01031902">
    <property type="protein sequence ID" value="CAD9290494.1"/>
    <property type="molecule type" value="Transcribed_RNA"/>
</dbReference>
<keyword evidence="1" id="KW-0732">Signal</keyword>
<feature type="chain" id="PRO_5030950410" evidence="1">
    <location>
        <begin position="19"/>
        <end position="110"/>
    </location>
</feature>
<organism evidence="2">
    <name type="scientific">Grammatophora oceanica</name>
    <dbReference type="NCBI Taxonomy" id="210454"/>
    <lineage>
        <taxon>Eukaryota</taxon>
        <taxon>Sar</taxon>
        <taxon>Stramenopiles</taxon>
        <taxon>Ochrophyta</taxon>
        <taxon>Bacillariophyta</taxon>
        <taxon>Fragilariophyceae</taxon>
        <taxon>Fragilariophycidae</taxon>
        <taxon>Rhabdonematales</taxon>
        <taxon>Grammatophoraceae</taxon>
        <taxon>Grammatophora</taxon>
    </lineage>
</organism>
<evidence type="ECO:0000256" key="1">
    <source>
        <dbReference type="SAM" id="SignalP"/>
    </source>
</evidence>
<feature type="signal peptide" evidence="1">
    <location>
        <begin position="1"/>
        <end position="18"/>
    </location>
</feature>